<dbReference type="Proteomes" id="UP000290289">
    <property type="component" value="Chromosome 16"/>
</dbReference>
<sequence>FWVVAELWPISNLFWSRPVIRSLRNRCYSAKLWCSVRPFPAKRAFCILVALLINLTFASTCDAALIFWHVMLFVFCSFNVQPLKPFVLQGRRGRGRPRKTLEETLRKDLEYLDLTEDMTQNQAQWRSRIHIADPTFNIVSQHVYSLCTSFSYSVSAIFCSLSYTCYQCSQLNRLHRSNYSSFKTRSKRAGTIASYMPETQTL</sequence>
<name>A0A498HP30_MALDO</name>
<keyword evidence="1" id="KW-1133">Transmembrane helix</keyword>
<keyword evidence="1" id="KW-0472">Membrane</keyword>
<comment type="caution">
    <text evidence="2">The sequence shown here is derived from an EMBL/GenBank/DDBJ whole genome shotgun (WGS) entry which is preliminary data.</text>
</comment>
<proteinExistence type="predicted"/>
<accession>A0A498HP30</accession>
<evidence type="ECO:0000256" key="1">
    <source>
        <dbReference type="SAM" id="Phobius"/>
    </source>
</evidence>
<evidence type="ECO:0000313" key="2">
    <source>
        <dbReference type="EMBL" id="RXH70921.1"/>
    </source>
</evidence>
<dbReference type="EMBL" id="RDQH01000342">
    <property type="protein sequence ID" value="RXH70921.1"/>
    <property type="molecule type" value="Genomic_DNA"/>
</dbReference>
<feature type="non-terminal residue" evidence="2">
    <location>
        <position position="1"/>
    </location>
</feature>
<reference evidence="2 3" key="1">
    <citation type="submission" date="2018-10" db="EMBL/GenBank/DDBJ databases">
        <title>A high-quality apple genome assembly.</title>
        <authorList>
            <person name="Hu J."/>
        </authorList>
    </citation>
    <scope>NUCLEOTIDE SEQUENCE [LARGE SCALE GENOMIC DNA]</scope>
    <source>
        <strain evidence="3">cv. HFTH1</strain>
        <tissue evidence="2">Young leaf</tissue>
    </source>
</reference>
<feature type="transmembrane region" description="Helical" evidence="1">
    <location>
        <begin position="45"/>
        <end position="75"/>
    </location>
</feature>
<protein>
    <submittedName>
        <fullName evidence="2">Uncharacterized protein</fullName>
    </submittedName>
</protein>
<dbReference type="AlphaFoldDB" id="A0A498HP30"/>
<gene>
    <name evidence="2" type="ORF">DVH24_015543</name>
</gene>
<evidence type="ECO:0000313" key="3">
    <source>
        <dbReference type="Proteomes" id="UP000290289"/>
    </source>
</evidence>
<organism evidence="2 3">
    <name type="scientific">Malus domestica</name>
    <name type="common">Apple</name>
    <name type="synonym">Pyrus malus</name>
    <dbReference type="NCBI Taxonomy" id="3750"/>
    <lineage>
        <taxon>Eukaryota</taxon>
        <taxon>Viridiplantae</taxon>
        <taxon>Streptophyta</taxon>
        <taxon>Embryophyta</taxon>
        <taxon>Tracheophyta</taxon>
        <taxon>Spermatophyta</taxon>
        <taxon>Magnoliopsida</taxon>
        <taxon>eudicotyledons</taxon>
        <taxon>Gunneridae</taxon>
        <taxon>Pentapetalae</taxon>
        <taxon>rosids</taxon>
        <taxon>fabids</taxon>
        <taxon>Rosales</taxon>
        <taxon>Rosaceae</taxon>
        <taxon>Amygdaloideae</taxon>
        <taxon>Maleae</taxon>
        <taxon>Malus</taxon>
    </lineage>
</organism>
<keyword evidence="1" id="KW-0812">Transmembrane</keyword>
<keyword evidence="3" id="KW-1185">Reference proteome</keyword>